<keyword evidence="4" id="KW-1185">Reference proteome</keyword>
<proteinExistence type="predicted"/>
<organism evidence="3 4">
    <name type="scientific">Microvirga alba</name>
    <dbReference type="NCBI Taxonomy" id="2791025"/>
    <lineage>
        <taxon>Bacteria</taxon>
        <taxon>Pseudomonadati</taxon>
        <taxon>Pseudomonadota</taxon>
        <taxon>Alphaproteobacteria</taxon>
        <taxon>Hyphomicrobiales</taxon>
        <taxon>Methylobacteriaceae</taxon>
        <taxon>Microvirga</taxon>
    </lineage>
</organism>
<accession>A0A931BPJ6</accession>
<comment type="caution">
    <text evidence="3">The sequence shown here is derived from an EMBL/GenBank/DDBJ whole genome shotgun (WGS) entry which is preliminary data.</text>
</comment>
<dbReference type="InterPro" id="IPR041657">
    <property type="entry name" value="HTH_17"/>
</dbReference>
<dbReference type="Pfam" id="PF12728">
    <property type="entry name" value="HTH_17"/>
    <property type="match status" value="1"/>
</dbReference>
<gene>
    <name evidence="3" type="ORF">I2H38_14705</name>
</gene>
<reference evidence="3" key="1">
    <citation type="submission" date="2020-11" db="EMBL/GenBank/DDBJ databases">
        <authorList>
            <person name="Kim M.K."/>
        </authorList>
    </citation>
    <scope>NUCLEOTIDE SEQUENCE</scope>
    <source>
        <strain evidence="3">BT350</strain>
    </source>
</reference>
<evidence type="ECO:0000313" key="4">
    <source>
        <dbReference type="Proteomes" id="UP000599312"/>
    </source>
</evidence>
<feature type="compositionally biased region" description="Basic residues" evidence="1">
    <location>
        <begin position="93"/>
        <end position="105"/>
    </location>
</feature>
<evidence type="ECO:0000256" key="1">
    <source>
        <dbReference type="SAM" id="MobiDB-lite"/>
    </source>
</evidence>
<dbReference type="EMBL" id="JADQDO010000007">
    <property type="protein sequence ID" value="MBF9234626.1"/>
    <property type="molecule type" value="Genomic_DNA"/>
</dbReference>
<name>A0A931BPJ6_9HYPH</name>
<dbReference type="AlphaFoldDB" id="A0A931BPJ6"/>
<sequence length="138" mass="15200">MSYQSHSFDPTLYANFGMLSGEAVYRPDEVTDVLECDIGHVYDLIRLKKLRASNIGTSKKPIWRIRHSAIVAFLAENENTQTPPEATEYPRPVKAKSVRPPKTTKAKPLGPLVRAAGGLDDSFAARYAARRAGQAQGD</sequence>
<evidence type="ECO:0000259" key="2">
    <source>
        <dbReference type="Pfam" id="PF12728"/>
    </source>
</evidence>
<protein>
    <submittedName>
        <fullName evidence="3">Helix-turn-helix domain-containing protein</fullName>
    </submittedName>
</protein>
<dbReference type="RefSeq" id="WP_196272614.1">
    <property type="nucleotide sequence ID" value="NZ_JADQDO010000007.1"/>
</dbReference>
<feature type="domain" description="Helix-turn-helix" evidence="2">
    <location>
        <begin position="25"/>
        <end position="77"/>
    </location>
</feature>
<dbReference type="Proteomes" id="UP000599312">
    <property type="component" value="Unassembled WGS sequence"/>
</dbReference>
<feature type="region of interest" description="Disordered" evidence="1">
    <location>
        <begin position="80"/>
        <end position="113"/>
    </location>
</feature>
<evidence type="ECO:0000313" key="3">
    <source>
        <dbReference type="EMBL" id="MBF9234626.1"/>
    </source>
</evidence>